<dbReference type="InterPro" id="IPR015168">
    <property type="entry name" value="SsuA/THI5"/>
</dbReference>
<dbReference type="GO" id="GO:0042918">
    <property type="term" value="P:alkanesulfonate transmembrane transport"/>
    <property type="evidence" value="ECO:0007669"/>
    <property type="project" value="TreeGrafter"/>
</dbReference>
<dbReference type="PANTHER" id="PTHR30024">
    <property type="entry name" value="ALIPHATIC SULFONATES-BINDING PROTEIN-RELATED"/>
    <property type="match status" value="1"/>
</dbReference>
<dbReference type="PANTHER" id="PTHR30024:SF47">
    <property type="entry name" value="TAURINE-BINDING PERIPLASMIC PROTEIN"/>
    <property type="match status" value="1"/>
</dbReference>
<reference evidence="6 7" key="1">
    <citation type="submission" date="2017-01" db="EMBL/GenBank/DDBJ databases">
        <authorList>
            <person name="Mah S.A."/>
            <person name="Swanson W.J."/>
            <person name="Moy G.W."/>
            <person name="Vacquier V.D."/>
        </authorList>
    </citation>
    <scope>NUCLEOTIDE SEQUENCE [LARGE SCALE GENOMIC DNA]</scope>
    <source>
        <strain evidence="6 7">DCY110</strain>
    </source>
</reference>
<dbReference type="OrthoDB" id="9806288at2"/>
<keyword evidence="3 4" id="KW-0732">Signal</keyword>
<dbReference type="Gene3D" id="3.40.190.10">
    <property type="entry name" value="Periplasmic binding protein-like II"/>
    <property type="match status" value="2"/>
</dbReference>
<organism evidence="6 7">
    <name type="scientific">Rhodoferax koreensis</name>
    <dbReference type="NCBI Taxonomy" id="1842727"/>
    <lineage>
        <taxon>Bacteria</taxon>
        <taxon>Pseudomonadati</taxon>
        <taxon>Pseudomonadota</taxon>
        <taxon>Betaproteobacteria</taxon>
        <taxon>Burkholderiales</taxon>
        <taxon>Comamonadaceae</taxon>
        <taxon>Rhodoferax</taxon>
    </lineage>
</organism>
<gene>
    <name evidence="6" type="ORF">RD110_05515</name>
</gene>
<dbReference type="SUPFAM" id="SSF53850">
    <property type="entry name" value="Periplasmic binding protein-like II"/>
    <property type="match status" value="1"/>
</dbReference>
<feature type="signal peptide" evidence="4">
    <location>
        <begin position="1"/>
        <end position="26"/>
    </location>
</feature>
<dbReference type="PROSITE" id="PS51318">
    <property type="entry name" value="TAT"/>
    <property type="match status" value="1"/>
</dbReference>
<comment type="subcellular location">
    <subcellularLocation>
        <location evidence="1">Periplasm</location>
    </subcellularLocation>
</comment>
<dbReference type="GO" id="GO:0042597">
    <property type="term" value="C:periplasmic space"/>
    <property type="evidence" value="ECO:0007669"/>
    <property type="project" value="UniProtKB-SubCell"/>
</dbReference>
<dbReference type="InterPro" id="IPR006311">
    <property type="entry name" value="TAT_signal"/>
</dbReference>
<dbReference type="STRING" id="1842727.RD110_05515"/>
<dbReference type="KEGG" id="rhy:RD110_05515"/>
<dbReference type="AlphaFoldDB" id="A0A1P8JSG8"/>
<evidence type="ECO:0000313" key="7">
    <source>
        <dbReference type="Proteomes" id="UP000186609"/>
    </source>
</evidence>
<dbReference type="Pfam" id="PF09084">
    <property type="entry name" value="NMT1"/>
    <property type="match status" value="1"/>
</dbReference>
<evidence type="ECO:0000256" key="1">
    <source>
        <dbReference type="ARBA" id="ARBA00004418"/>
    </source>
</evidence>
<keyword evidence="7" id="KW-1185">Reference proteome</keyword>
<evidence type="ECO:0000259" key="5">
    <source>
        <dbReference type="Pfam" id="PF09084"/>
    </source>
</evidence>
<dbReference type="EMBL" id="CP019236">
    <property type="protein sequence ID" value="APW36714.1"/>
    <property type="molecule type" value="Genomic_DNA"/>
</dbReference>
<dbReference type="RefSeq" id="WP_076197442.1">
    <property type="nucleotide sequence ID" value="NZ_CP019236.1"/>
</dbReference>
<accession>A0A1P8JSG8</accession>
<sequence length="336" mass="35538">MFASRRTLLAAALSTAFAVAAPLAQAADAPITIMVGGINKIIYLPAKLTEALGYFKDEGLNVELQSQPAGVDAENQLIAGAVQGVVGFYDHTIDLQSKGKEIEAIAVFCKVPGEVELVSTKASATFKSMANAKGMTLGVTGLGSSTEFLTRYLADRAGIASKDYSLLPVGAGNTFVAAMKQDRIQGGMTTEPTVSQMLKTGDAKVLVDLRTESGTQAAIGGLYPAASLYVQNEWANAHKEQAAKLAHAFARTMAYIQTHSAEQITELVPRDYYGSDKALYVEALKASLPMFTADGKMPAGGPETVLKVLAAYKPQVKSKNIDLSKTYTNAFLTAKP</sequence>
<evidence type="ECO:0000256" key="3">
    <source>
        <dbReference type="ARBA" id="ARBA00022729"/>
    </source>
</evidence>
<comment type="similarity">
    <text evidence="2">Belongs to the bacterial solute-binding protein SsuA/TauA family.</text>
</comment>
<evidence type="ECO:0000313" key="6">
    <source>
        <dbReference type="EMBL" id="APW36714.1"/>
    </source>
</evidence>
<feature type="domain" description="SsuA/THI5-like" evidence="5">
    <location>
        <begin position="50"/>
        <end position="260"/>
    </location>
</feature>
<name>A0A1P8JSG8_9BURK</name>
<dbReference type="Proteomes" id="UP000186609">
    <property type="component" value="Chromosome"/>
</dbReference>
<protein>
    <submittedName>
        <fullName evidence="6">Nitrate ABC transporter substrate-binding protein</fullName>
    </submittedName>
</protein>
<feature type="chain" id="PRO_5012433322" evidence="4">
    <location>
        <begin position="27"/>
        <end position="336"/>
    </location>
</feature>
<proteinExistence type="inferred from homology"/>
<evidence type="ECO:0000256" key="4">
    <source>
        <dbReference type="SAM" id="SignalP"/>
    </source>
</evidence>
<evidence type="ECO:0000256" key="2">
    <source>
        <dbReference type="ARBA" id="ARBA00010742"/>
    </source>
</evidence>